<reference evidence="1 2" key="1">
    <citation type="submission" date="2024-01" db="EMBL/GenBank/DDBJ databases">
        <title>Genome assemblies of Stephania.</title>
        <authorList>
            <person name="Yang L."/>
        </authorList>
    </citation>
    <scope>NUCLEOTIDE SEQUENCE [LARGE SCALE GENOMIC DNA]</scope>
    <source>
        <strain evidence="1">YNDBR</strain>
        <tissue evidence="1">Leaf</tissue>
    </source>
</reference>
<dbReference type="Proteomes" id="UP001420932">
    <property type="component" value="Unassembled WGS sequence"/>
</dbReference>
<dbReference type="AlphaFoldDB" id="A0AAP0LGF3"/>
<evidence type="ECO:0000313" key="1">
    <source>
        <dbReference type="EMBL" id="KAK9169682.1"/>
    </source>
</evidence>
<evidence type="ECO:0000313" key="2">
    <source>
        <dbReference type="Proteomes" id="UP001420932"/>
    </source>
</evidence>
<accession>A0AAP0LGF3</accession>
<name>A0AAP0LGF3_9MAGN</name>
<keyword evidence="2" id="KW-1185">Reference proteome</keyword>
<comment type="caution">
    <text evidence="1">The sequence shown here is derived from an EMBL/GenBank/DDBJ whole genome shotgun (WGS) entry which is preliminary data.</text>
</comment>
<dbReference type="EMBL" id="JBBNAF010000001">
    <property type="protein sequence ID" value="KAK9169682.1"/>
    <property type="molecule type" value="Genomic_DNA"/>
</dbReference>
<protein>
    <submittedName>
        <fullName evidence="1">Uncharacterized protein</fullName>
    </submittedName>
</protein>
<proteinExistence type="predicted"/>
<organism evidence="1 2">
    <name type="scientific">Stephania yunnanensis</name>
    <dbReference type="NCBI Taxonomy" id="152371"/>
    <lineage>
        <taxon>Eukaryota</taxon>
        <taxon>Viridiplantae</taxon>
        <taxon>Streptophyta</taxon>
        <taxon>Embryophyta</taxon>
        <taxon>Tracheophyta</taxon>
        <taxon>Spermatophyta</taxon>
        <taxon>Magnoliopsida</taxon>
        <taxon>Ranunculales</taxon>
        <taxon>Menispermaceae</taxon>
        <taxon>Menispermoideae</taxon>
        <taxon>Cissampelideae</taxon>
        <taxon>Stephania</taxon>
    </lineage>
</organism>
<sequence length="215" mass="25532">MTINSLFLSRCNDNIGSDDDGDDIGDNMKVMVVKKQLRILEEIWETTMRLKKNGKKREHVSVGHDRIDKHRKNLIHRIEIAFSNDLFGKLHKVNEIVFKIDHDRPALDHYYLAVFSADLSSSRQDKEKISDYLRARLRWRGVTIIRLQREPTLPSSFSFNTEDDQVEEEEDIEKVEHEILIGERNYVFRKENFVNEKAYEKFRNDIVNDRKLILE</sequence>
<gene>
    <name evidence="1" type="ORF">Syun_001822</name>
</gene>